<proteinExistence type="predicted"/>
<feature type="domain" description="RING-type" evidence="6">
    <location>
        <begin position="136"/>
        <end position="171"/>
    </location>
</feature>
<dbReference type="Proteomes" id="UP001219518">
    <property type="component" value="Unassembled WGS sequence"/>
</dbReference>
<dbReference type="Gene3D" id="3.30.40.10">
    <property type="entry name" value="Zinc/RING finger domain, C3HC4 (zinc finger)"/>
    <property type="match status" value="2"/>
</dbReference>
<dbReference type="GO" id="GO:0043161">
    <property type="term" value="P:proteasome-mediated ubiquitin-dependent protein catabolic process"/>
    <property type="evidence" value="ECO:0007669"/>
    <property type="project" value="TreeGrafter"/>
</dbReference>
<dbReference type="InterPro" id="IPR049548">
    <property type="entry name" value="Sina-like_RING"/>
</dbReference>
<evidence type="ECO:0000256" key="1">
    <source>
        <dbReference type="ARBA" id="ARBA00022723"/>
    </source>
</evidence>
<evidence type="ECO:0000256" key="2">
    <source>
        <dbReference type="ARBA" id="ARBA00022771"/>
    </source>
</evidence>
<dbReference type="InterPro" id="IPR001841">
    <property type="entry name" value="Znf_RING"/>
</dbReference>
<dbReference type="PROSITE" id="PS50089">
    <property type="entry name" value="ZF_RING_2"/>
    <property type="match status" value="1"/>
</dbReference>
<dbReference type="GO" id="GO:0031624">
    <property type="term" value="F:ubiquitin conjugating enzyme binding"/>
    <property type="evidence" value="ECO:0007669"/>
    <property type="project" value="TreeGrafter"/>
</dbReference>
<keyword evidence="2 4" id="KW-0863">Zinc-finger</keyword>
<keyword evidence="8" id="KW-1185">Reference proteome</keyword>
<evidence type="ECO:0000256" key="4">
    <source>
        <dbReference type="PROSITE-ProRule" id="PRU00175"/>
    </source>
</evidence>
<protein>
    <submittedName>
        <fullName evidence="7">E3 ubiquitin-protein ligase Siah1</fullName>
    </submittedName>
</protein>
<keyword evidence="1" id="KW-0479">Metal-binding</keyword>
<feature type="compositionally biased region" description="Low complexity" evidence="5">
    <location>
        <begin position="55"/>
        <end position="73"/>
    </location>
</feature>
<organism evidence="7 8">
    <name type="scientific">Frankliniella fusca</name>
    <dbReference type="NCBI Taxonomy" id="407009"/>
    <lineage>
        <taxon>Eukaryota</taxon>
        <taxon>Metazoa</taxon>
        <taxon>Ecdysozoa</taxon>
        <taxon>Arthropoda</taxon>
        <taxon>Hexapoda</taxon>
        <taxon>Insecta</taxon>
        <taxon>Pterygota</taxon>
        <taxon>Neoptera</taxon>
        <taxon>Paraneoptera</taxon>
        <taxon>Thysanoptera</taxon>
        <taxon>Terebrantia</taxon>
        <taxon>Thripoidea</taxon>
        <taxon>Thripidae</taxon>
        <taxon>Frankliniella</taxon>
    </lineage>
</organism>
<evidence type="ECO:0000256" key="3">
    <source>
        <dbReference type="ARBA" id="ARBA00022833"/>
    </source>
</evidence>
<feature type="region of interest" description="Disordered" evidence="5">
    <location>
        <begin position="42"/>
        <end position="121"/>
    </location>
</feature>
<name>A0AAE1L7H4_9NEOP</name>
<reference evidence="7" key="1">
    <citation type="submission" date="2021-07" db="EMBL/GenBank/DDBJ databases">
        <authorList>
            <person name="Catto M.A."/>
            <person name="Jacobson A."/>
            <person name="Kennedy G."/>
            <person name="Labadie P."/>
            <person name="Hunt B.G."/>
            <person name="Srinivasan R."/>
        </authorList>
    </citation>
    <scope>NUCLEOTIDE SEQUENCE</scope>
    <source>
        <strain evidence="7">PL_HMW_Pooled</strain>
        <tissue evidence="7">Head</tissue>
    </source>
</reference>
<dbReference type="GO" id="GO:0005737">
    <property type="term" value="C:cytoplasm"/>
    <property type="evidence" value="ECO:0007669"/>
    <property type="project" value="TreeGrafter"/>
</dbReference>
<comment type="caution">
    <text evidence="7">The sequence shown here is derived from an EMBL/GenBank/DDBJ whole genome shotgun (WGS) entry which is preliminary data.</text>
</comment>
<evidence type="ECO:0000313" key="8">
    <source>
        <dbReference type="Proteomes" id="UP001219518"/>
    </source>
</evidence>
<dbReference type="GO" id="GO:0008270">
    <property type="term" value="F:zinc ion binding"/>
    <property type="evidence" value="ECO:0007669"/>
    <property type="project" value="UniProtKB-KW"/>
</dbReference>
<dbReference type="InterPro" id="IPR013083">
    <property type="entry name" value="Znf_RING/FYVE/PHD"/>
</dbReference>
<keyword evidence="3" id="KW-0862">Zinc</keyword>
<dbReference type="SUPFAM" id="SSF49599">
    <property type="entry name" value="TRAF domain-like"/>
    <property type="match status" value="1"/>
</dbReference>
<evidence type="ECO:0000313" key="7">
    <source>
        <dbReference type="EMBL" id="KAK3908644.1"/>
    </source>
</evidence>
<feature type="region of interest" description="Disordered" evidence="5">
    <location>
        <begin position="1"/>
        <end position="26"/>
    </location>
</feature>
<evidence type="ECO:0000259" key="6">
    <source>
        <dbReference type="PROSITE" id="PS50089"/>
    </source>
</evidence>
<reference evidence="7" key="2">
    <citation type="journal article" date="2023" name="BMC Genomics">
        <title>Pest status, molecular evolution, and epigenetic factors derived from the genome assembly of Frankliniella fusca, a thysanopteran phytovirus vector.</title>
        <authorList>
            <person name="Catto M.A."/>
            <person name="Labadie P.E."/>
            <person name="Jacobson A.L."/>
            <person name="Kennedy G.G."/>
            <person name="Srinivasan R."/>
            <person name="Hunt B.G."/>
        </authorList>
    </citation>
    <scope>NUCLEOTIDE SEQUENCE</scope>
    <source>
        <strain evidence="7">PL_HMW_Pooled</strain>
    </source>
</reference>
<dbReference type="PANTHER" id="PTHR45877">
    <property type="entry name" value="E3 UBIQUITIN-PROTEIN LIGASE SIAH2"/>
    <property type="match status" value="1"/>
</dbReference>
<evidence type="ECO:0000256" key="5">
    <source>
        <dbReference type="SAM" id="MobiDB-lite"/>
    </source>
</evidence>
<dbReference type="EMBL" id="JAHWGI010000069">
    <property type="protein sequence ID" value="KAK3908644.1"/>
    <property type="molecule type" value="Genomic_DNA"/>
</dbReference>
<dbReference type="AlphaFoldDB" id="A0AAE1L7H4"/>
<gene>
    <name evidence="7" type="ORF">KUF71_018993</name>
</gene>
<dbReference type="Pfam" id="PF21362">
    <property type="entry name" value="Sina_RING"/>
    <property type="match status" value="1"/>
</dbReference>
<dbReference type="PANTHER" id="PTHR45877:SF2">
    <property type="entry name" value="E3 UBIQUITIN-PROTEIN LIGASE SINA-RELATED"/>
    <property type="match status" value="1"/>
</dbReference>
<feature type="compositionally biased region" description="Basic and acidic residues" evidence="5">
    <location>
        <begin position="96"/>
        <end position="109"/>
    </location>
</feature>
<accession>A0AAE1L7H4</accession>
<dbReference type="GO" id="GO:0061630">
    <property type="term" value="F:ubiquitin protein ligase activity"/>
    <property type="evidence" value="ECO:0007669"/>
    <property type="project" value="TreeGrafter"/>
</dbReference>
<dbReference type="InterPro" id="IPR004162">
    <property type="entry name" value="SINA-like_animal"/>
</dbReference>
<sequence>MAERRAESAATPAAGPEPRSKSGLGLLRRLSFRWRRAGACIESTATDWPSPPSPSSTATIAGASRSASTSTSSLDADACRQSDGSADQQPPPLLPRSEDAPPPRTKQPDDDGDAPASTSASDELELHRVLLSRLECPVCYLPMAPPIRQCVYGHSVCAGCEARLARCPTCRGAFLAATNATLNAIALAVRLPCRYRACRALLRLADKARHEERCRHREYPCPHTRCRRAPWTVRYSGGPSRTGMDPRTLEIQVYEYRTLVGVRGFIRTLGHSNV</sequence>